<reference evidence="6" key="2">
    <citation type="journal article" date="2013" name="PLoS ONE">
        <title>Genome implosion elicits host-confinement in Alcaligenaceae: evidence from the comparative genomics of Tetrathiobacter kashmirensis, a pathogen in the making.</title>
        <authorList>
            <person name="Ghosh W."/>
            <person name="Alam M."/>
            <person name="Roy C."/>
            <person name="Pyne P."/>
            <person name="George A."/>
            <person name="Chakraborty R."/>
            <person name="Majumder S."/>
            <person name="Agarwal A."/>
            <person name="Chakraborty S."/>
            <person name="Majumdar S."/>
            <person name="Gupta S.K."/>
        </authorList>
    </citation>
    <scope>NUCLEOTIDE SEQUENCE [LARGE SCALE GENOMIC DNA]</scope>
    <source>
        <strain evidence="6">WT001</strain>
    </source>
</reference>
<dbReference type="HOGENOM" id="CLU_033323_9_5_4"/>
<dbReference type="Proteomes" id="UP000005267">
    <property type="component" value="Chromosome"/>
</dbReference>
<dbReference type="Gene3D" id="3.40.50.1240">
    <property type="entry name" value="Phosphoglycerate mutase-like"/>
    <property type="match status" value="1"/>
</dbReference>
<dbReference type="GO" id="GO:0016791">
    <property type="term" value="F:phosphatase activity"/>
    <property type="evidence" value="ECO:0007669"/>
    <property type="project" value="TreeGrafter"/>
</dbReference>
<evidence type="ECO:0000313" key="5">
    <source>
        <dbReference type="EMBL" id="AFK62063.1"/>
    </source>
</evidence>
<dbReference type="CDD" id="cd07067">
    <property type="entry name" value="HP_PGM_like"/>
    <property type="match status" value="1"/>
</dbReference>
<evidence type="ECO:0000256" key="4">
    <source>
        <dbReference type="PIRSR" id="PIRSR613078-2"/>
    </source>
</evidence>
<dbReference type="PROSITE" id="PS00175">
    <property type="entry name" value="PG_MUTASE"/>
    <property type="match status" value="1"/>
</dbReference>
<feature type="binding site" evidence="4">
    <location>
        <position position="94"/>
    </location>
    <ligand>
        <name>substrate</name>
    </ligand>
</feature>
<dbReference type="InterPro" id="IPR013078">
    <property type="entry name" value="His_Pase_superF_clade-1"/>
</dbReference>
<keyword evidence="6" id="KW-1185">Reference proteome</keyword>
<dbReference type="EMBL" id="CP003555">
    <property type="protein sequence ID" value="AFK62063.1"/>
    <property type="molecule type" value="Genomic_DNA"/>
</dbReference>
<evidence type="ECO:0000256" key="2">
    <source>
        <dbReference type="ARBA" id="ARBA00023235"/>
    </source>
</evidence>
<dbReference type="Pfam" id="PF00300">
    <property type="entry name" value="His_Phos_1"/>
    <property type="match status" value="1"/>
</dbReference>
<feature type="binding site" evidence="4">
    <location>
        <begin position="40"/>
        <end position="47"/>
    </location>
    <ligand>
        <name>substrate</name>
    </ligand>
</feature>
<dbReference type="PANTHER" id="PTHR48100">
    <property type="entry name" value="BROAD-SPECIFICITY PHOSPHATASE YOR283W-RELATED"/>
    <property type="match status" value="1"/>
</dbReference>
<feature type="active site" description="Proton donor/acceptor" evidence="3">
    <location>
        <position position="118"/>
    </location>
</feature>
<evidence type="ECO:0000256" key="1">
    <source>
        <dbReference type="ARBA" id="ARBA00023152"/>
    </source>
</evidence>
<proteinExistence type="predicted"/>
<dbReference type="PANTHER" id="PTHR48100:SF1">
    <property type="entry name" value="HISTIDINE PHOSPHATASE FAMILY PROTEIN-RELATED"/>
    <property type="match status" value="1"/>
</dbReference>
<evidence type="ECO:0000313" key="6">
    <source>
        <dbReference type="Proteomes" id="UP000005267"/>
    </source>
</evidence>
<dbReference type="InterPro" id="IPR029033">
    <property type="entry name" value="His_PPase_superfam"/>
</dbReference>
<sequence length="243" mass="27730">MHRASKTAAGSKTFTRDFLFFTRPPFEHPTMSHTDFWIIRHGETDWNAERRLQGWCDIPLNPNGIAQAQALNAHLQGCFSDATPAHIYTSDLQRAYHTALPYAQSCNKPIHRLPGLRERNYGVLEGQLWSELTGFDSARNHNQAIELDRDEHKAEDLATFYTRIRQTLNALAQKHRNETVMIVSHGGAIDMMWRAAGKLTPDAPREFTQRNTSINRLRIISDDSWQIVSWADTSHLPQAVTEA</sequence>
<dbReference type="SMART" id="SM00855">
    <property type="entry name" value="PGAM"/>
    <property type="match status" value="1"/>
</dbReference>
<dbReference type="KEGG" id="aka:TKWG_08475"/>
<feature type="binding site" evidence="4">
    <location>
        <begin position="118"/>
        <end position="121"/>
    </location>
    <ligand>
        <name>substrate</name>
    </ligand>
</feature>
<accession>I3UAM5</accession>
<dbReference type="InterPro" id="IPR001345">
    <property type="entry name" value="PG/BPGM_mutase_AS"/>
</dbReference>
<keyword evidence="2" id="KW-0413">Isomerase</keyword>
<evidence type="ECO:0000256" key="3">
    <source>
        <dbReference type="PIRSR" id="PIRSR613078-1"/>
    </source>
</evidence>
<dbReference type="InterPro" id="IPR050275">
    <property type="entry name" value="PGM_Phosphatase"/>
</dbReference>
<name>I3UAM5_ADVKW</name>
<dbReference type="GO" id="GO:0005737">
    <property type="term" value="C:cytoplasm"/>
    <property type="evidence" value="ECO:0007669"/>
    <property type="project" value="TreeGrafter"/>
</dbReference>
<organism evidence="5 6">
    <name type="scientific">Advenella kashmirensis (strain DSM 17095 / LMG 22695 / WT001)</name>
    <name type="common">Tetrathiobacter kashmirensis</name>
    <dbReference type="NCBI Taxonomy" id="1036672"/>
    <lineage>
        <taxon>Bacteria</taxon>
        <taxon>Pseudomonadati</taxon>
        <taxon>Pseudomonadota</taxon>
        <taxon>Betaproteobacteria</taxon>
        <taxon>Burkholderiales</taxon>
        <taxon>Alcaligenaceae</taxon>
    </lineage>
</organism>
<keyword evidence="1" id="KW-0324">Glycolysis</keyword>
<dbReference type="AlphaFoldDB" id="I3UAM5"/>
<feature type="active site" description="Tele-phosphohistidine intermediate" evidence="3">
    <location>
        <position position="41"/>
    </location>
</feature>
<protein>
    <submittedName>
        <fullName evidence="5">Phosphoglycerate mutase</fullName>
    </submittedName>
</protein>
<reference evidence="5 6" key="1">
    <citation type="journal article" date="2011" name="J. Bacteriol.">
        <title>Whole-genome shotgun sequencing of the sulfur-oxidizing chemoautotroph Tetrathiobacter kashmirensis.</title>
        <authorList>
            <person name="Ghosh W."/>
            <person name="George A."/>
            <person name="Agarwal A."/>
            <person name="Raj P."/>
            <person name="Alam M."/>
            <person name="Pyne P."/>
            <person name="Das Gupta S.K."/>
        </authorList>
    </citation>
    <scope>NUCLEOTIDE SEQUENCE [LARGE SCALE GENOMIC DNA]</scope>
    <source>
        <strain evidence="5 6">WT001</strain>
    </source>
</reference>
<dbReference type="SUPFAM" id="SSF53254">
    <property type="entry name" value="Phosphoglycerate mutase-like"/>
    <property type="match status" value="1"/>
</dbReference>
<gene>
    <name evidence="5" type="ordered locus">TKWG_08475</name>
</gene>